<dbReference type="PANTHER" id="PTHR47117">
    <property type="entry name" value="STAR-RELATED LIPID TRANSFER PROTEIN 9"/>
    <property type="match status" value="1"/>
</dbReference>
<dbReference type="SMART" id="SM00129">
    <property type="entry name" value="KISc"/>
    <property type="match status" value="1"/>
</dbReference>
<dbReference type="InterPro" id="IPR027417">
    <property type="entry name" value="P-loop_NTPase"/>
</dbReference>
<dbReference type="InterPro" id="IPR036961">
    <property type="entry name" value="Kinesin_motor_dom_sf"/>
</dbReference>
<protein>
    <recommendedName>
        <fullName evidence="5">Kinesin motor domain-containing protein</fullName>
    </recommendedName>
</protein>
<dbReference type="Gene3D" id="3.40.850.10">
    <property type="entry name" value="Kinesin motor domain"/>
    <property type="match status" value="1"/>
</dbReference>
<organism evidence="6 7">
    <name type="scientific">Magallana gigas</name>
    <name type="common">Pacific oyster</name>
    <name type="synonym">Crassostrea gigas</name>
    <dbReference type="NCBI Taxonomy" id="29159"/>
    <lineage>
        <taxon>Eukaryota</taxon>
        <taxon>Metazoa</taxon>
        <taxon>Spiralia</taxon>
        <taxon>Lophotrochozoa</taxon>
        <taxon>Mollusca</taxon>
        <taxon>Bivalvia</taxon>
        <taxon>Autobranchia</taxon>
        <taxon>Pteriomorphia</taxon>
        <taxon>Ostreida</taxon>
        <taxon>Ostreoidea</taxon>
        <taxon>Ostreidae</taxon>
        <taxon>Magallana</taxon>
    </lineage>
</organism>
<evidence type="ECO:0000256" key="1">
    <source>
        <dbReference type="ARBA" id="ARBA00022741"/>
    </source>
</evidence>
<dbReference type="PRINTS" id="PR00380">
    <property type="entry name" value="KINESINHEAVY"/>
</dbReference>
<dbReference type="GO" id="GO:0005524">
    <property type="term" value="F:ATP binding"/>
    <property type="evidence" value="ECO:0007669"/>
    <property type="project" value="UniProtKB-UniRule"/>
</dbReference>
<sequence length="337" mass="38173">MFASDLERHLPEKEDDILKRYSRKSDNKPSVYFDEAKMSSKPFKEDPEYVPETPQSSQRNVFNSCKADELNKSKRRISCAGIIVKMSTEKVRVAVRVRPMNRREIDMSTKVVVDMEDNQTVLYHPSSPADGSVDRKSRREQPKTFAFDNCFWSMDEKNPKFQGQEDVFNSVGKDLLEKAFKGYNGCIFAYGQTGSGKSYTMMGSVPSGGKGIIPRLCDLMFDRIAELRSEDTNFKVEVSYMEIYNEKVHDLLDPKGSKQNLKVREHNILGPYVDGLSMLAVASFEDIDNLMNEGNKSRTVAATNMNNESSRSHAVFNIVLTQTLTDLSTGIFMVVVI</sequence>
<evidence type="ECO:0000313" key="7">
    <source>
        <dbReference type="Proteomes" id="UP000005408"/>
    </source>
</evidence>
<dbReference type="PROSITE" id="PS50067">
    <property type="entry name" value="KINESIN_MOTOR_2"/>
    <property type="match status" value="1"/>
</dbReference>
<evidence type="ECO:0000256" key="3">
    <source>
        <dbReference type="PROSITE-ProRule" id="PRU00283"/>
    </source>
</evidence>
<dbReference type="AlphaFoldDB" id="A0A8W8ND27"/>
<feature type="compositionally biased region" description="Basic and acidic residues" evidence="4">
    <location>
        <begin position="1"/>
        <end position="27"/>
    </location>
</feature>
<keyword evidence="2 3" id="KW-0067">ATP-binding</keyword>
<dbReference type="Pfam" id="PF00225">
    <property type="entry name" value="Kinesin"/>
    <property type="match status" value="1"/>
</dbReference>
<dbReference type="Proteomes" id="UP000005408">
    <property type="component" value="Unassembled WGS sequence"/>
</dbReference>
<dbReference type="GO" id="GO:0007018">
    <property type="term" value="P:microtubule-based movement"/>
    <property type="evidence" value="ECO:0007669"/>
    <property type="project" value="InterPro"/>
</dbReference>
<dbReference type="InterPro" id="IPR001752">
    <property type="entry name" value="Kinesin_motor_dom"/>
</dbReference>
<feature type="domain" description="Kinesin motor" evidence="5">
    <location>
        <begin position="90"/>
        <end position="337"/>
    </location>
</feature>
<keyword evidence="1 3" id="KW-0547">Nucleotide-binding</keyword>
<dbReference type="EnsemblMetazoa" id="G5277.1">
    <property type="protein sequence ID" value="G5277.1:cds"/>
    <property type="gene ID" value="G5277"/>
</dbReference>
<feature type="binding site" evidence="3">
    <location>
        <begin position="191"/>
        <end position="198"/>
    </location>
    <ligand>
        <name>ATP</name>
        <dbReference type="ChEBI" id="CHEBI:30616"/>
    </ligand>
</feature>
<feature type="compositionally biased region" description="Basic and acidic residues" evidence="4">
    <location>
        <begin position="34"/>
        <end position="47"/>
    </location>
</feature>
<dbReference type="SUPFAM" id="SSF52540">
    <property type="entry name" value="P-loop containing nucleoside triphosphate hydrolases"/>
    <property type="match status" value="1"/>
</dbReference>
<evidence type="ECO:0000256" key="2">
    <source>
        <dbReference type="ARBA" id="ARBA00022840"/>
    </source>
</evidence>
<evidence type="ECO:0000259" key="5">
    <source>
        <dbReference type="PROSITE" id="PS50067"/>
    </source>
</evidence>
<evidence type="ECO:0000256" key="4">
    <source>
        <dbReference type="SAM" id="MobiDB-lite"/>
    </source>
</evidence>
<evidence type="ECO:0000313" key="6">
    <source>
        <dbReference type="EnsemblMetazoa" id="G5277.1:cds"/>
    </source>
</evidence>
<feature type="region of interest" description="Disordered" evidence="4">
    <location>
        <begin position="1"/>
        <end position="60"/>
    </location>
</feature>
<keyword evidence="3" id="KW-0505">Motor protein</keyword>
<comment type="similarity">
    <text evidence="3">Belongs to the TRAFAC class myosin-kinesin ATPase superfamily. Kinesin family.</text>
</comment>
<dbReference type="GO" id="GO:0003777">
    <property type="term" value="F:microtubule motor activity"/>
    <property type="evidence" value="ECO:0007669"/>
    <property type="project" value="InterPro"/>
</dbReference>
<proteinExistence type="inferred from homology"/>
<dbReference type="GO" id="GO:0008017">
    <property type="term" value="F:microtubule binding"/>
    <property type="evidence" value="ECO:0007669"/>
    <property type="project" value="InterPro"/>
</dbReference>
<accession>A0A8W8ND27</accession>
<keyword evidence="7" id="KW-1185">Reference proteome</keyword>
<reference evidence="6" key="1">
    <citation type="submission" date="2022-08" db="UniProtKB">
        <authorList>
            <consortium name="EnsemblMetazoa"/>
        </authorList>
    </citation>
    <scope>IDENTIFICATION</scope>
    <source>
        <strain evidence="6">05x7-T-G4-1.051#20</strain>
    </source>
</reference>
<name>A0A8W8ND27_MAGGI</name>